<reference evidence="1" key="2">
    <citation type="submission" date="2022-01" db="EMBL/GenBank/DDBJ databases">
        <authorList>
            <person name="Yamashiro T."/>
            <person name="Shiraishi A."/>
            <person name="Satake H."/>
            <person name="Nakayama K."/>
        </authorList>
    </citation>
    <scope>NUCLEOTIDE SEQUENCE</scope>
</reference>
<dbReference type="EMBL" id="BQNB010020111">
    <property type="protein sequence ID" value="GJT92451.1"/>
    <property type="molecule type" value="Genomic_DNA"/>
</dbReference>
<proteinExistence type="predicted"/>
<evidence type="ECO:0000313" key="1">
    <source>
        <dbReference type="EMBL" id="GJT92451.1"/>
    </source>
</evidence>
<keyword evidence="2" id="KW-1185">Reference proteome</keyword>
<comment type="caution">
    <text evidence="1">The sequence shown here is derived from an EMBL/GenBank/DDBJ whole genome shotgun (WGS) entry which is preliminary data.</text>
</comment>
<gene>
    <name evidence="1" type="ORF">Tco_1081296</name>
</gene>
<reference evidence="1" key="1">
    <citation type="journal article" date="2022" name="Int. J. Mol. Sci.">
        <title>Draft Genome of Tanacetum Coccineum: Genomic Comparison of Closely Related Tanacetum-Family Plants.</title>
        <authorList>
            <person name="Yamashiro T."/>
            <person name="Shiraishi A."/>
            <person name="Nakayama K."/>
            <person name="Satake H."/>
        </authorList>
    </citation>
    <scope>NUCLEOTIDE SEQUENCE</scope>
</reference>
<evidence type="ECO:0000313" key="2">
    <source>
        <dbReference type="Proteomes" id="UP001151760"/>
    </source>
</evidence>
<protein>
    <submittedName>
        <fullName evidence="1">Uncharacterized protein</fullName>
    </submittedName>
</protein>
<dbReference type="Proteomes" id="UP001151760">
    <property type="component" value="Unassembled WGS sequence"/>
</dbReference>
<name>A0ABQ5HXA8_9ASTR</name>
<sequence>MAFEGVLLVRTHIRCVYVAVDASWHHFGGGCGFEGEWEVMYSIIFLVYADVGVVDGGGECWVDSRVCLPLVVKDHLPCEADGVSLDLVADFCSYRMLLSFDEEKNAADWDTV</sequence>
<organism evidence="1 2">
    <name type="scientific">Tanacetum coccineum</name>
    <dbReference type="NCBI Taxonomy" id="301880"/>
    <lineage>
        <taxon>Eukaryota</taxon>
        <taxon>Viridiplantae</taxon>
        <taxon>Streptophyta</taxon>
        <taxon>Embryophyta</taxon>
        <taxon>Tracheophyta</taxon>
        <taxon>Spermatophyta</taxon>
        <taxon>Magnoliopsida</taxon>
        <taxon>eudicotyledons</taxon>
        <taxon>Gunneridae</taxon>
        <taxon>Pentapetalae</taxon>
        <taxon>asterids</taxon>
        <taxon>campanulids</taxon>
        <taxon>Asterales</taxon>
        <taxon>Asteraceae</taxon>
        <taxon>Asteroideae</taxon>
        <taxon>Anthemideae</taxon>
        <taxon>Anthemidinae</taxon>
        <taxon>Tanacetum</taxon>
    </lineage>
</organism>
<accession>A0ABQ5HXA8</accession>